<accession>Q6P514</accession>
<dbReference type="PANTHER" id="PTHR23234:SF10">
    <property type="entry name" value="RIKEN CDNA 6720489N17 GENE-RELATED"/>
    <property type="match status" value="1"/>
</dbReference>
<dbReference type="InterPro" id="IPR013087">
    <property type="entry name" value="Znf_C2H2_type"/>
</dbReference>
<dbReference type="InterPro" id="IPR050758">
    <property type="entry name" value="Znf_C2H2-type"/>
</dbReference>
<proteinExistence type="evidence at transcript level"/>
<dbReference type="EMBL" id="BC063143">
    <property type="protein sequence ID" value="AAH63143.1"/>
    <property type="molecule type" value="mRNA"/>
</dbReference>
<evidence type="ECO:0000256" key="2">
    <source>
        <dbReference type="ARBA" id="ARBA00006991"/>
    </source>
</evidence>
<keyword evidence="8" id="KW-0238">DNA-binding</keyword>
<dbReference type="Gene3D" id="3.30.160.60">
    <property type="entry name" value="Classic Zinc Finger"/>
    <property type="match status" value="2"/>
</dbReference>
<evidence type="ECO:0000256" key="9">
    <source>
        <dbReference type="ARBA" id="ARBA00023163"/>
    </source>
</evidence>
<dbReference type="GO" id="GO:0003677">
    <property type="term" value="F:DNA binding"/>
    <property type="evidence" value="ECO:0007669"/>
    <property type="project" value="UniProtKB-KW"/>
</dbReference>
<dbReference type="FunFam" id="3.30.160.60:FF:000992">
    <property type="entry name" value="Zinc finger protein 320"/>
    <property type="match status" value="1"/>
</dbReference>
<dbReference type="IntAct" id="Q6P514">
    <property type="interactions" value="1"/>
</dbReference>
<comment type="subcellular location">
    <subcellularLocation>
        <location evidence="1">Nucleus</location>
    </subcellularLocation>
</comment>
<dbReference type="Pfam" id="PF00096">
    <property type="entry name" value="zf-C2H2"/>
    <property type="match status" value="1"/>
</dbReference>
<evidence type="ECO:0000256" key="7">
    <source>
        <dbReference type="ARBA" id="ARBA00023015"/>
    </source>
</evidence>
<gene>
    <name evidence="13" type="primary">ZNF468</name>
</gene>
<name>Q6P514_HUMAN</name>
<keyword evidence="3" id="KW-0479">Metal-binding</keyword>
<dbReference type="AlphaFoldDB" id="Q6P514"/>
<evidence type="ECO:0000256" key="10">
    <source>
        <dbReference type="ARBA" id="ARBA00023242"/>
    </source>
</evidence>
<feature type="domain" description="C2H2-type" evidence="12">
    <location>
        <begin position="54"/>
        <end position="81"/>
    </location>
</feature>
<keyword evidence="9" id="KW-0804">Transcription</keyword>
<evidence type="ECO:0000256" key="6">
    <source>
        <dbReference type="ARBA" id="ARBA00022833"/>
    </source>
</evidence>
<evidence type="ECO:0000259" key="12">
    <source>
        <dbReference type="PROSITE" id="PS50157"/>
    </source>
</evidence>
<evidence type="ECO:0000256" key="5">
    <source>
        <dbReference type="ARBA" id="ARBA00022771"/>
    </source>
</evidence>
<protein>
    <submittedName>
        <fullName evidence="13">ZNF468 protein</fullName>
    </submittedName>
</protein>
<keyword evidence="6" id="KW-0862">Zinc</keyword>
<evidence type="ECO:0000256" key="3">
    <source>
        <dbReference type="ARBA" id="ARBA00022723"/>
    </source>
</evidence>
<keyword evidence="7" id="KW-0805">Transcription regulation</keyword>
<dbReference type="PANTHER" id="PTHR23234">
    <property type="entry name" value="ZNF44 PROTEIN"/>
    <property type="match status" value="1"/>
</dbReference>
<organism evidence="13">
    <name type="scientific">Homo sapiens</name>
    <name type="common">Human</name>
    <dbReference type="NCBI Taxonomy" id="9606"/>
    <lineage>
        <taxon>Eukaryota</taxon>
        <taxon>Metazoa</taxon>
        <taxon>Chordata</taxon>
        <taxon>Craniata</taxon>
        <taxon>Vertebrata</taxon>
        <taxon>Euteleostomi</taxon>
        <taxon>Mammalia</taxon>
        <taxon>Eutheria</taxon>
        <taxon>Euarchontoglires</taxon>
        <taxon>Primates</taxon>
        <taxon>Haplorrhini</taxon>
        <taxon>Catarrhini</taxon>
        <taxon>Hominidae</taxon>
        <taxon>Homo</taxon>
    </lineage>
</organism>
<dbReference type="PeptideAtlas" id="Q6P514"/>
<reference evidence="13" key="1">
    <citation type="journal article" date="2004" name="Genome Res.">
        <title>The status, quality, and expansion of the NIH full-length cDNA project: the Mammalian Gene Collection (MGC).</title>
        <authorList>
            <consortium name="The MGC Project Team"/>
            <person name="Gerhard D.S."/>
            <person name="Wagner L."/>
            <person name="Feingold E.A."/>
            <person name="Shenmen C.M."/>
            <person name="Grouse L.H."/>
            <person name="Schuler G."/>
            <person name="Klein S.L."/>
            <person name="Old S."/>
            <person name="Rasooly R."/>
            <person name="Good P."/>
            <person name="Guyer M."/>
            <person name="Peck A.M."/>
            <person name="Derge J.G."/>
            <person name="Lipman D."/>
            <person name="Collins F.S."/>
            <person name="Jang W."/>
            <person name="Sherry S."/>
            <person name="Feolo M."/>
            <person name="Misquitta L."/>
            <person name="Lee E."/>
            <person name="Rotmistrovsky K."/>
            <person name="Greenhut S.F."/>
            <person name="Schaefer C.F."/>
            <person name="Buetow K."/>
            <person name="Bonner T.I."/>
            <person name="Haussler D."/>
            <person name="Kent J."/>
            <person name="Kiekhaus M."/>
            <person name="Furey T."/>
            <person name="Brent M."/>
            <person name="Prange C."/>
            <person name="Schreiber K."/>
            <person name="Shapiro N."/>
            <person name="Bhat N.K."/>
            <person name="Hopkins R.F."/>
            <person name="Hsie F."/>
            <person name="Driscoll T."/>
            <person name="Soares M.B."/>
            <person name="Casavant T.L."/>
            <person name="Scheetz T.E."/>
            <person name="Brown-stein M.J."/>
            <person name="Usdin T.B."/>
            <person name="Toshiyuki S."/>
            <person name="Carninci P."/>
            <person name="Piao Y."/>
            <person name="Dudekula D.B."/>
            <person name="Ko M.S."/>
            <person name="Kawakami K."/>
            <person name="Suzuki Y."/>
            <person name="Sugano S."/>
            <person name="Gruber C.E."/>
            <person name="Smith M.R."/>
            <person name="Simmons B."/>
            <person name="Moore T."/>
            <person name="Waterman R."/>
            <person name="Johnson S.L."/>
            <person name="Ruan Y."/>
            <person name="Wei C.L."/>
            <person name="Mathavan S."/>
            <person name="Gunaratne P.H."/>
            <person name="Wu J."/>
            <person name="Garcia A.M."/>
            <person name="Hulyk S.W."/>
            <person name="Fuh E."/>
            <person name="Yuan Y."/>
            <person name="Sneed A."/>
            <person name="Kowis C."/>
            <person name="Hodgson A."/>
            <person name="Muzny D.M."/>
            <person name="McPherson J."/>
            <person name="Gibbs R.A."/>
            <person name="Fahey J."/>
            <person name="Helton E."/>
            <person name="Ketteman M."/>
            <person name="Madan A."/>
            <person name="Rodrigues S."/>
            <person name="Sanchez A."/>
            <person name="Whiting M."/>
            <person name="Madari A."/>
            <person name="Young A.C."/>
            <person name="Wetherby K.D."/>
            <person name="Granite S.J."/>
            <person name="Kwong P.N."/>
            <person name="Brinkley C.P."/>
            <person name="Pearson R.L."/>
            <person name="Bouffard G.G."/>
            <person name="Blakesly R.W."/>
            <person name="Green E.D."/>
            <person name="Dickson M.C."/>
            <person name="Rodriguez A.C."/>
            <person name="Grimwood J."/>
            <person name="Schmutz J."/>
            <person name="Myers R.M."/>
            <person name="Butterfield Y.S."/>
            <person name="Griffith M."/>
            <person name="Griffith O.L."/>
            <person name="Krzywinski M.I."/>
            <person name="Liao N."/>
            <person name="Morin R."/>
            <person name="Morrin R."/>
            <person name="Palmquist D."/>
            <person name="Petrescu A.S."/>
            <person name="Skalska U."/>
            <person name="Smailus D.E."/>
            <person name="Stott J.M."/>
            <person name="Schnerch A."/>
            <person name="Schein J.E."/>
            <person name="Jones S.J."/>
            <person name="Holt R.A."/>
            <person name="Baross A."/>
            <person name="Marra M.A."/>
            <person name="Clifton S."/>
            <person name="Makowski K.A."/>
            <person name="Bosak S."/>
            <person name="Malek J."/>
        </authorList>
    </citation>
    <scope>NUCLEOTIDE SEQUENCE [LARGE SCALE MRNA]</scope>
    <source>
        <tissue evidence="13">Placenta</tissue>
    </source>
</reference>
<evidence type="ECO:0000256" key="11">
    <source>
        <dbReference type="PROSITE-ProRule" id="PRU00042"/>
    </source>
</evidence>
<dbReference type="OrthoDB" id="1095242at2759"/>
<sequence>MNVARFLIKKQPLHITIDFILERNLTNGRNVTKVFSCKSNLKTHKKIHIEEKPYRGKVCDKVFAYNAYLAKHTRIHTGEKLIISVMSVARPLVKIHTL</sequence>
<evidence type="ECO:0000256" key="8">
    <source>
        <dbReference type="ARBA" id="ARBA00023125"/>
    </source>
</evidence>
<evidence type="ECO:0000313" key="13">
    <source>
        <dbReference type="EMBL" id="AAH63143.1"/>
    </source>
</evidence>
<dbReference type="PROSITE" id="PS50157">
    <property type="entry name" value="ZINC_FINGER_C2H2_2"/>
    <property type="match status" value="1"/>
</dbReference>
<keyword evidence="5 11" id="KW-0863">Zinc-finger</keyword>
<evidence type="ECO:0000256" key="4">
    <source>
        <dbReference type="ARBA" id="ARBA00022737"/>
    </source>
</evidence>
<keyword evidence="4" id="KW-0677">Repeat</keyword>
<comment type="similarity">
    <text evidence="2">Belongs to the krueppel C2H2-type zinc-finger protein family.</text>
</comment>
<evidence type="ECO:0000256" key="1">
    <source>
        <dbReference type="ARBA" id="ARBA00004123"/>
    </source>
</evidence>
<dbReference type="InterPro" id="IPR036236">
    <property type="entry name" value="Znf_C2H2_sf"/>
</dbReference>
<dbReference type="ChiTaRS" id="ZNF468">
    <property type="organism name" value="human"/>
</dbReference>
<dbReference type="GO" id="GO:0005634">
    <property type="term" value="C:nucleus"/>
    <property type="evidence" value="ECO:0007669"/>
    <property type="project" value="UniProtKB-SubCell"/>
</dbReference>
<dbReference type="SUPFAM" id="SSF57667">
    <property type="entry name" value="beta-beta-alpha zinc fingers"/>
    <property type="match status" value="1"/>
</dbReference>
<keyword evidence="10" id="KW-0539">Nucleus</keyword>
<dbReference type="GO" id="GO:0008270">
    <property type="term" value="F:zinc ion binding"/>
    <property type="evidence" value="ECO:0007669"/>
    <property type="project" value="UniProtKB-KW"/>
</dbReference>